<dbReference type="GO" id="GO:0016491">
    <property type="term" value="F:oxidoreductase activity"/>
    <property type="evidence" value="ECO:0007669"/>
    <property type="project" value="UniProtKB-KW"/>
</dbReference>
<dbReference type="STRING" id="857967.G0QUR6"/>
<dbReference type="RefSeq" id="XP_004034537.1">
    <property type="nucleotide sequence ID" value="XM_004034489.1"/>
</dbReference>
<feature type="transmembrane region" description="Helical" evidence="5">
    <location>
        <begin position="375"/>
        <end position="393"/>
    </location>
</feature>
<dbReference type="Proteomes" id="UP000008983">
    <property type="component" value="Unassembled WGS sequence"/>
</dbReference>
<name>G0QUR6_ICHMU</name>
<evidence type="ECO:0000313" key="7">
    <source>
        <dbReference type="Proteomes" id="UP000008983"/>
    </source>
</evidence>
<dbReference type="OMA" id="HEFIMEP"/>
<dbReference type="GeneID" id="14907175"/>
<proteinExistence type="predicted"/>
<feature type="transmembrane region" description="Helical" evidence="5">
    <location>
        <begin position="70"/>
        <end position="89"/>
    </location>
</feature>
<keyword evidence="7" id="KW-1185">Reference proteome</keyword>
<dbReference type="InterPro" id="IPR036259">
    <property type="entry name" value="MFS_trans_sf"/>
</dbReference>
<feature type="transmembrane region" description="Helical" evidence="5">
    <location>
        <begin position="220"/>
        <end position="239"/>
    </location>
</feature>
<feature type="transmembrane region" description="Helical" evidence="5">
    <location>
        <begin position="143"/>
        <end position="167"/>
    </location>
</feature>
<feature type="transmembrane region" description="Helical" evidence="5">
    <location>
        <begin position="12"/>
        <end position="32"/>
    </location>
</feature>
<dbReference type="PANTHER" id="PTHR23294">
    <property type="entry name" value="ET TRANSLATION PRODUCT-RELATED"/>
    <property type="match status" value="1"/>
</dbReference>
<dbReference type="InterPro" id="IPR051617">
    <property type="entry name" value="UNC-93-like_regulator"/>
</dbReference>
<evidence type="ECO:0000256" key="5">
    <source>
        <dbReference type="SAM" id="Phobius"/>
    </source>
</evidence>
<sequence length="403" mass="45656">MGALFNVIYSNLILMFYASSANAGLGIISQIFDQKEYLNLGNTSLFIIYFTSMINSILAPMYIKKFSWNYVFTLSSLGYIFFLCQGILVCSCKTKTQYFYCSTPIMYVIIVIGSTICGLLASILYLAQNQYLSENTQDNNKSLYFGIGWSLLQSSYIIGNIYSAFLIQPLGQYNYFILMTAVSGVSAIFFIFIKSPPIQKLKVQIKSMIQLIKTKQIRPLLFYMFSSGIILSFGMSVLNRIVKETLPQNESDEYINKKTFLVMITLGVFEVIGGLIVTPLADKYNKKNIALLTNILYLCAIVSTIITHYQGSYTLCFITGALWGMTDCTTQSMNCNLLSTIYDNDVRVFGIWNVFQNIGSLLGMIFSIIFKQINIVYYLLIILLNQIITNMMISQIKLKKSKQ</sequence>
<reference evidence="6 7" key="1">
    <citation type="submission" date="2011-07" db="EMBL/GenBank/DDBJ databases">
        <authorList>
            <person name="Coyne R."/>
            <person name="Brami D."/>
            <person name="Johnson J."/>
            <person name="Hostetler J."/>
            <person name="Hannick L."/>
            <person name="Clark T."/>
            <person name="Cassidy-Hanley D."/>
            <person name="Inman J."/>
        </authorList>
    </citation>
    <scope>NUCLEOTIDE SEQUENCE [LARGE SCALE GENOMIC DNA]</scope>
    <source>
        <strain evidence="6 7">G5</strain>
    </source>
</reference>
<dbReference type="PANTHER" id="PTHR23294:SF0">
    <property type="entry name" value="UNC93-LIKE PROTEIN MFSD11"/>
    <property type="match status" value="1"/>
</dbReference>
<keyword evidence="2 5" id="KW-0812">Transmembrane</keyword>
<dbReference type="Gene3D" id="1.20.1250.20">
    <property type="entry name" value="MFS general substrate transporter like domains"/>
    <property type="match status" value="1"/>
</dbReference>
<dbReference type="OrthoDB" id="289546at2759"/>
<dbReference type="InParanoid" id="G0QUR6"/>
<dbReference type="AlphaFoldDB" id="G0QUR6"/>
<protein>
    <submittedName>
        <fullName evidence="6">Major facilitator superfamily protein, putative</fullName>
        <ecNumber evidence="6">1.6.5.3</ecNumber>
    </submittedName>
</protein>
<evidence type="ECO:0000256" key="2">
    <source>
        <dbReference type="ARBA" id="ARBA00022692"/>
    </source>
</evidence>
<evidence type="ECO:0000256" key="4">
    <source>
        <dbReference type="ARBA" id="ARBA00023136"/>
    </source>
</evidence>
<accession>G0QUR6</accession>
<dbReference type="GO" id="GO:0022857">
    <property type="term" value="F:transmembrane transporter activity"/>
    <property type="evidence" value="ECO:0007669"/>
    <property type="project" value="InterPro"/>
</dbReference>
<organism evidence="6 7">
    <name type="scientific">Ichthyophthirius multifiliis</name>
    <name type="common">White spot disease agent</name>
    <name type="synonym">Ich</name>
    <dbReference type="NCBI Taxonomy" id="5932"/>
    <lineage>
        <taxon>Eukaryota</taxon>
        <taxon>Sar</taxon>
        <taxon>Alveolata</taxon>
        <taxon>Ciliophora</taxon>
        <taxon>Intramacronucleata</taxon>
        <taxon>Oligohymenophorea</taxon>
        <taxon>Hymenostomatida</taxon>
        <taxon>Ophryoglenina</taxon>
        <taxon>Ichthyophthirius</taxon>
    </lineage>
</organism>
<evidence type="ECO:0000256" key="1">
    <source>
        <dbReference type="ARBA" id="ARBA00004141"/>
    </source>
</evidence>
<feature type="transmembrane region" description="Helical" evidence="5">
    <location>
        <begin position="351"/>
        <end position="369"/>
    </location>
</feature>
<keyword evidence="4 5" id="KW-0472">Membrane</keyword>
<evidence type="ECO:0000313" key="6">
    <source>
        <dbReference type="EMBL" id="EGR31051.1"/>
    </source>
</evidence>
<feature type="transmembrane region" description="Helical" evidence="5">
    <location>
        <begin position="259"/>
        <end position="277"/>
    </location>
</feature>
<dbReference type="InterPro" id="IPR011701">
    <property type="entry name" value="MFS"/>
</dbReference>
<comment type="subcellular location">
    <subcellularLocation>
        <location evidence="1">Membrane</location>
        <topology evidence="1">Multi-pass membrane protein</topology>
    </subcellularLocation>
</comment>
<evidence type="ECO:0000256" key="3">
    <source>
        <dbReference type="ARBA" id="ARBA00022989"/>
    </source>
</evidence>
<dbReference type="SUPFAM" id="SSF103473">
    <property type="entry name" value="MFS general substrate transporter"/>
    <property type="match status" value="1"/>
</dbReference>
<feature type="transmembrane region" description="Helical" evidence="5">
    <location>
        <begin position="173"/>
        <end position="193"/>
    </location>
</feature>
<gene>
    <name evidence="6" type="ORF">IMG5_118870</name>
</gene>
<dbReference type="EMBL" id="GL983920">
    <property type="protein sequence ID" value="EGR31051.1"/>
    <property type="molecule type" value="Genomic_DNA"/>
</dbReference>
<keyword evidence="6" id="KW-0560">Oxidoreductase</keyword>
<dbReference type="Pfam" id="PF07690">
    <property type="entry name" value="MFS_1"/>
    <property type="match status" value="1"/>
</dbReference>
<feature type="transmembrane region" description="Helical" evidence="5">
    <location>
        <begin position="289"/>
        <end position="306"/>
    </location>
</feature>
<feature type="transmembrane region" description="Helical" evidence="5">
    <location>
        <begin position="105"/>
        <end position="127"/>
    </location>
</feature>
<keyword evidence="3 5" id="KW-1133">Transmembrane helix</keyword>
<dbReference type="eggNOG" id="ENOG502SNCT">
    <property type="taxonomic scope" value="Eukaryota"/>
</dbReference>
<dbReference type="GO" id="GO:0016020">
    <property type="term" value="C:membrane"/>
    <property type="evidence" value="ECO:0007669"/>
    <property type="project" value="UniProtKB-SubCell"/>
</dbReference>
<feature type="transmembrane region" description="Helical" evidence="5">
    <location>
        <begin position="44"/>
        <end position="63"/>
    </location>
</feature>
<dbReference type="EC" id="1.6.5.3" evidence="6"/>